<evidence type="ECO:0000256" key="2">
    <source>
        <dbReference type="ARBA" id="ARBA00022679"/>
    </source>
</evidence>
<name>A0A848KLX6_9NOCA</name>
<dbReference type="CDD" id="cd16913">
    <property type="entry name" value="YkuD_like"/>
    <property type="match status" value="1"/>
</dbReference>
<dbReference type="PROSITE" id="PS52029">
    <property type="entry name" value="LD_TPASE"/>
    <property type="match status" value="1"/>
</dbReference>
<dbReference type="InterPro" id="IPR041280">
    <property type="entry name" value="Big_10"/>
</dbReference>
<evidence type="ECO:0000256" key="6">
    <source>
        <dbReference type="ARBA" id="ARBA00023316"/>
    </source>
</evidence>
<sequence>MPIRNRWRSLAVLVAAMLSAIALLAGCGSNSGPGGAANAEPHAEFDPAAGAEDVSPVAPISVKAENGTLQNVVLTSPSGKAIAGKLSNDAKTWTVGEPLGYGAKYTWSGTVAGKDNKSTPIEGSFTTLTPDSTTSAQIQIADGQEVGIAAPIIVQFNAHVEDKAAVEKALKVTTDPPTTGSWAWLPDDRGSRVHWRPQNYWTPGTKVKLDAKLYGLSYGDGAYGETDATSNFTIGRSQIVKASAPSHRMQVVRDGETVFDFAVSYGEGNEARNVTRSGVHVVTEKHEDFLMSNPPFYTNVRERWAVRISNNGEFIHANPESVGAQGSSNVTNGCINLSPEDAAAYFPTALYGDPVEVTGTSIPLSASDGDLYDWTIDWDTWKSMSALADNPGATVSATPRTPAPAGGN</sequence>
<reference evidence="11 12" key="1">
    <citation type="submission" date="2019-05" db="EMBL/GenBank/DDBJ databases">
        <authorList>
            <person name="Lee S.D."/>
        </authorList>
    </citation>
    <scope>NUCLEOTIDE SEQUENCE [LARGE SCALE GENOMIC DNA]</scope>
    <source>
        <strain evidence="11 12">YC2-7</strain>
    </source>
</reference>
<gene>
    <name evidence="11" type="ORF">FGL95_23380</name>
</gene>
<feature type="region of interest" description="Disordered" evidence="8">
    <location>
        <begin position="389"/>
        <end position="408"/>
    </location>
</feature>
<organism evidence="11 12">
    <name type="scientific">Antrihabitans stalactiti</name>
    <dbReference type="NCBI Taxonomy" id="2584121"/>
    <lineage>
        <taxon>Bacteria</taxon>
        <taxon>Bacillati</taxon>
        <taxon>Actinomycetota</taxon>
        <taxon>Actinomycetes</taxon>
        <taxon>Mycobacteriales</taxon>
        <taxon>Nocardiaceae</taxon>
        <taxon>Antrihabitans</taxon>
    </lineage>
</organism>
<dbReference type="Pfam" id="PF03734">
    <property type="entry name" value="YkuD"/>
    <property type="match status" value="1"/>
</dbReference>
<dbReference type="PROSITE" id="PS51257">
    <property type="entry name" value="PROKAR_LIPOPROTEIN"/>
    <property type="match status" value="1"/>
</dbReference>
<reference evidence="11 12" key="2">
    <citation type="submission" date="2020-06" db="EMBL/GenBank/DDBJ databases">
        <title>Antribacter stalactiti gen. nov., sp. nov., a new member of the family Nacardiaceae isolated from a cave.</title>
        <authorList>
            <person name="Kim I.S."/>
        </authorList>
    </citation>
    <scope>NUCLEOTIDE SEQUENCE [LARGE SCALE GENOMIC DNA]</scope>
    <source>
        <strain evidence="11 12">YC2-7</strain>
    </source>
</reference>
<dbReference type="CDD" id="cd13432">
    <property type="entry name" value="LDT_IgD_like_2"/>
    <property type="match status" value="1"/>
</dbReference>
<dbReference type="InterPro" id="IPR038063">
    <property type="entry name" value="Transpep_catalytic_dom"/>
</dbReference>
<evidence type="ECO:0000256" key="7">
    <source>
        <dbReference type="PROSITE-ProRule" id="PRU01373"/>
    </source>
</evidence>
<dbReference type="Proteomes" id="UP000535543">
    <property type="component" value="Unassembled WGS sequence"/>
</dbReference>
<evidence type="ECO:0000256" key="1">
    <source>
        <dbReference type="ARBA" id="ARBA00004752"/>
    </source>
</evidence>
<evidence type="ECO:0000256" key="8">
    <source>
        <dbReference type="SAM" id="MobiDB-lite"/>
    </source>
</evidence>
<evidence type="ECO:0000313" key="12">
    <source>
        <dbReference type="Proteomes" id="UP000535543"/>
    </source>
</evidence>
<dbReference type="Gene3D" id="2.60.40.3710">
    <property type="match status" value="1"/>
</dbReference>
<dbReference type="PANTHER" id="PTHR30582:SF2">
    <property type="entry name" value="L,D-TRANSPEPTIDASE YCIB-RELATED"/>
    <property type="match status" value="1"/>
</dbReference>
<keyword evidence="9" id="KW-0732">Signal</keyword>
<dbReference type="GO" id="GO:0016746">
    <property type="term" value="F:acyltransferase activity"/>
    <property type="evidence" value="ECO:0007669"/>
    <property type="project" value="UniProtKB-KW"/>
</dbReference>
<evidence type="ECO:0000256" key="9">
    <source>
        <dbReference type="SAM" id="SignalP"/>
    </source>
</evidence>
<feature type="active site" description="Proton donor/acceptor" evidence="7">
    <location>
        <position position="316"/>
    </location>
</feature>
<evidence type="ECO:0000259" key="10">
    <source>
        <dbReference type="PROSITE" id="PS52029"/>
    </source>
</evidence>
<dbReference type="AlphaFoldDB" id="A0A848KLX6"/>
<feature type="signal peptide" evidence="9">
    <location>
        <begin position="1"/>
        <end position="25"/>
    </location>
</feature>
<dbReference type="PANTHER" id="PTHR30582">
    <property type="entry name" value="L,D-TRANSPEPTIDASE"/>
    <property type="match status" value="1"/>
</dbReference>
<dbReference type="InterPro" id="IPR005490">
    <property type="entry name" value="LD_TPept_cat_dom"/>
</dbReference>
<dbReference type="Pfam" id="PF17964">
    <property type="entry name" value="Big_10"/>
    <property type="match status" value="1"/>
</dbReference>
<accession>A0A848KLX6</accession>
<keyword evidence="6 7" id="KW-0961">Cell wall biogenesis/degradation</keyword>
<dbReference type="GO" id="GO:0018104">
    <property type="term" value="P:peptidoglycan-protein cross-linking"/>
    <property type="evidence" value="ECO:0007669"/>
    <property type="project" value="TreeGrafter"/>
</dbReference>
<feature type="active site" description="Nucleophile" evidence="7">
    <location>
        <position position="334"/>
    </location>
</feature>
<dbReference type="EMBL" id="VCQU01000009">
    <property type="protein sequence ID" value="NMN97984.1"/>
    <property type="molecule type" value="Genomic_DNA"/>
</dbReference>
<evidence type="ECO:0000256" key="3">
    <source>
        <dbReference type="ARBA" id="ARBA00022960"/>
    </source>
</evidence>
<dbReference type="GO" id="GO:0005576">
    <property type="term" value="C:extracellular region"/>
    <property type="evidence" value="ECO:0007669"/>
    <property type="project" value="TreeGrafter"/>
</dbReference>
<dbReference type="Gene3D" id="2.40.440.10">
    <property type="entry name" value="L,D-transpeptidase catalytic domain-like"/>
    <property type="match status" value="1"/>
</dbReference>
<protein>
    <submittedName>
        <fullName evidence="11">L,D-transpeptidase</fullName>
    </submittedName>
</protein>
<dbReference type="GO" id="GO:0071555">
    <property type="term" value="P:cell wall organization"/>
    <property type="evidence" value="ECO:0007669"/>
    <property type="project" value="UniProtKB-UniRule"/>
</dbReference>
<dbReference type="SUPFAM" id="SSF141523">
    <property type="entry name" value="L,D-transpeptidase catalytic domain-like"/>
    <property type="match status" value="1"/>
</dbReference>
<dbReference type="InterPro" id="IPR050979">
    <property type="entry name" value="LD-transpeptidase"/>
</dbReference>
<evidence type="ECO:0000256" key="5">
    <source>
        <dbReference type="ARBA" id="ARBA00023315"/>
    </source>
</evidence>
<keyword evidence="12" id="KW-1185">Reference proteome</keyword>
<keyword evidence="3 7" id="KW-0133">Cell shape</keyword>
<keyword evidence="5" id="KW-0012">Acyltransferase</keyword>
<keyword evidence="2" id="KW-0808">Transferase</keyword>
<proteinExistence type="predicted"/>
<feature type="domain" description="L,D-TPase catalytic" evidence="10">
    <location>
        <begin position="238"/>
        <end position="358"/>
    </location>
</feature>
<keyword evidence="4 7" id="KW-0573">Peptidoglycan synthesis</keyword>
<dbReference type="GO" id="GO:0071972">
    <property type="term" value="F:peptidoglycan L,D-transpeptidase activity"/>
    <property type="evidence" value="ECO:0007669"/>
    <property type="project" value="TreeGrafter"/>
</dbReference>
<evidence type="ECO:0000313" key="11">
    <source>
        <dbReference type="EMBL" id="NMN97984.1"/>
    </source>
</evidence>
<comment type="caution">
    <text evidence="11">The sequence shown here is derived from an EMBL/GenBank/DDBJ whole genome shotgun (WGS) entry which is preliminary data.</text>
</comment>
<dbReference type="UniPathway" id="UPA00219"/>
<comment type="pathway">
    <text evidence="1 7">Cell wall biogenesis; peptidoglycan biosynthesis.</text>
</comment>
<dbReference type="Gene3D" id="2.60.40.3780">
    <property type="match status" value="1"/>
</dbReference>
<dbReference type="GO" id="GO:0008360">
    <property type="term" value="P:regulation of cell shape"/>
    <property type="evidence" value="ECO:0007669"/>
    <property type="project" value="UniProtKB-UniRule"/>
</dbReference>
<evidence type="ECO:0000256" key="4">
    <source>
        <dbReference type="ARBA" id="ARBA00022984"/>
    </source>
</evidence>
<feature type="chain" id="PRO_5038392595" evidence="9">
    <location>
        <begin position="26"/>
        <end position="408"/>
    </location>
</feature>